<keyword evidence="3" id="KW-0285">Flavoprotein</keyword>
<evidence type="ECO:0000256" key="2">
    <source>
        <dbReference type="ARBA" id="ARBA00005466"/>
    </source>
</evidence>
<dbReference type="PANTHER" id="PTHR42973:SF39">
    <property type="entry name" value="FAD-BINDING PCMH-TYPE DOMAIN-CONTAINING PROTEIN"/>
    <property type="match status" value="1"/>
</dbReference>
<accession>A0ABR3WC27</accession>
<dbReference type="SUPFAM" id="SSF56176">
    <property type="entry name" value="FAD-binding/transporter-associated domain-like"/>
    <property type="match status" value="1"/>
</dbReference>
<dbReference type="InterPro" id="IPR036318">
    <property type="entry name" value="FAD-bd_PCMH-like_sf"/>
</dbReference>
<feature type="region of interest" description="Disordered" evidence="6">
    <location>
        <begin position="28"/>
        <end position="48"/>
    </location>
</feature>
<name>A0ABR3WC27_9PEZI</name>
<dbReference type="InterPro" id="IPR016169">
    <property type="entry name" value="FAD-bd_PCMH_sub2"/>
</dbReference>
<dbReference type="Gene3D" id="3.40.462.20">
    <property type="match status" value="1"/>
</dbReference>
<dbReference type="PROSITE" id="PS51387">
    <property type="entry name" value="FAD_PCMH"/>
    <property type="match status" value="1"/>
</dbReference>
<dbReference type="Pfam" id="PF08031">
    <property type="entry name" value="BBE"/>
    <property type="match status" value="1"/>
</dbReference>
<evidence type="ECO:0000259" key="7">
    <source>
        <dbReference type="PROSITE" id="PS51387"/>
    </source>
</evidence>
<dbReference type="EMBL" id="JAWRVE010000107">
    <property type="protein sequence ID" value="KAL1858162.1"/>
    <property type="molecule type" value="Genomic_DNA"/>
</dbReference>
<dbReference type="InterPro" id="IPR050416">
    <property type="entry name" value="FAD-linked_Oxidoreductase"/>
</dbReference>
<keyword evidence="4" id="KW-0274">FAD</keyword>
<sequence length="605" mass="68097">MVPKTALTNGSRERTRFRTGAGVVKRARIAKSGRRVNRPPPPQRPREPDLISLFESQDIPVFTPGDLEYERAVACSNLLYRFSRPTYVVQPKENLHVQTIVMEAKSRRLAIKIKNGGHSYSGSSFPHEGIMLDLKNIHEVDFDKDEMMMTIQGGALWGNVYRALVDDEEGLMINGGRCPSVGVSGFILGGGIGPFSRSLGMAVDNLMEVTIVTADGELTTVSAEDAPDTPEGMLFWALCGAGGGNFGVVVQLKIRVEKLVTPGPEATVVAGRYTWFPEVDQTRRTFFGFPRSSDDGTGLLATMNHFYTTDWPEQMTIDSSWLSDLEQQNGALGVRFLAYYDGKDEDFGKLWDEETKRSTPANSTFRIFSSFCFTNDQKKIEKITAIVKEELEAFKALFGGESSGLCQVSFIHSGGQASKRERSATAFRWRECIYHAYIMIQWKDKWLERDMRGFCKRFKARLRPYSMAGKASFVNFPDATMPSTDYMKAYYGNNRDKLQEVKRIWDETNLFKWDQGVRPTQVDEKEEPEDRRAKFQAAMDSTGQQEVELSDGESANEDGQTDFLSSNTWESRISVPLMPQLTMAEAYLNYGMEADFTEMLGILNP</sequence>
<evidence type="ECO:0000313" key="8">
    <source>
        <dbReference type="EMBL" id="KAL1858162.1"/>
    </source>
</evidence>
<evidence type="ECO:0000256" key="3">
    <source>
        <dbReference type="ARBA" id="ARBA00022630"/>
    </source>
</evidence>
<dbReference type="Gene3D" id="3.30.465.10">
    <property type="match status" value="1"/>
</dbReference>
<comment type="cofactor">
    <cofactor evidence="1">
        <name>FAD</name>
        <dbReference type="ChEBI" id="CHEBI:57692"/>
    </cofactor>
</comment>
<evidence type="ECO:0000313" key="9">
    <source>
        <dbReference type="Proteomes" id="UP001583177"/>
    </source>
</evidence>
<evidence type="ECO:0000256" key="6">
    <source>
        <dbReference type="SAM" id="MobiDB-lite"/>
    </source>
</evidence>
<evidence type="ECO:0000256" key="1">
    <source>
        <dbReference type="ARBA" id="ARBA00001974"/>
    </source>
</evidence>
<organism evidence="8 9">
    <name type="scientific">Diaporthe australafricana</name>
    <dbReference type="NCBI Taxonomy" id="127596"/>
    <lineage>
        <taxon>Eukaryota</taxon>
        <taxon>Fungi</taxon>
        <taxon>Dikarya</taxon>
        <taxon>Ascomycota</taxon>
        <taxon>Pezizomycotina</taxon>
        <taxon>Sordariomycetes</taxon>
        <taxon>Sordariomycetidae</taxon>
        <taxon>Diaporthales</taxon>
        <taxon>Diaporthaceae</taxon>
        <taxon>Diaporthe</taxon>
    </lineage>
</organism>
<keyword evidence="5" id="KW-0560">Oxidoreductase</keyword>
<dbReference type="InterPro" id="IPR016166">
    <property type="entry name" value="FAD-bd_PCMH"/>
</dbReference>
<dbReference type="Pfam" id="PF01565">
    <property type="entry name" value="FAD_binding_4"/>
    <property type="match status" value="1"/>
</dbReference>
<dbReference type="PANTHER" id="PTHR42973">
    <property type="entry name" value="BINDING OXIDOREDUCTASE, PUTATIVE (AFU_ORTHOLOGUE AFUA_1G17690)-RELATED"/>
    <property type="match status" value="1"/>
</dbReference>
<dbReference type="InterPro" id="IPR012951">
    <property type="entry name" value="BBE"/>
</dbReference>
<evidence type="ECO:0000256" key="4">
    <source>
        <dbReference type="ARBA" id="ARBA00022827"/>
    </source>
</evidence>
<dbReference type="InterPro" id="IPR006094">
    <property type="entry name" value="Oxid_FAD_bind_N"/>
</dbReference>
<feature type="domain" description="FAD-binding PCMH-type" evidence="7">
    <location>
        <begin position="81"/>
        <end position="259"/>
    </location>
</feature>
<gene>
    <name evidence="8" type="ORF">Daus18300_010043</name>
</gene>
<comment type="similarity">
    <text evidence="2">Belongs to the oxygen-dependent FAD-linked oxidoreductase family.</text>
</comment>
<keyword evidence="9" id="KW-1185">Reference proteome</keyword>
<dbReference type="Proteomes" id="UP001583177">
    <property type="component" value="Unassembled WGS sequence"/>
</dbReference>
<feature type="compositionally biased region" description="Basic residues" evidence="6">
    <location>
        <begin position="28"/>
        <end position="37"/>
    </location>
</feature>
<proteinExistence type="inferred from homology"/>
<evidence type="ECO:0000256" key="5">
    <source>
        <dbReference type="ARBA" id="ARBA00023002"/>
    </source>
</evidence>
<reference evidence="8 9" key="1">
    <citation type="journal article" date="2024" name="IMA Fungus">
        <title>IMA Genome - F19 : A genome assembly and annotation guide to empower mycologists, including annotated draft genome sequences of Ceratocystis pirilliformis, Diaporthe australafricana, Fusarium ophioides, Paecilomyces lecythidis, and Sporothrix stenoceras.</title>
        <authorList>
            <person name="Aylward J."/>
            <person name="Wilson A.M."/>
            <person name="Visagie C.M."/>
            <person name="Spraker J."/>
            <person name="Barnes I."/>
            <person name="Buitendag C."/>
            <person name="Ceriani C."/>
            <person name="Del Mar Angel L."/>
            <person name="du Plessis D."/>
            <person name="Fuchs T."/>
            <person name="Gasser K."/>
            <person name="Kramer D."/>
            <person name="Li W."/>
            <person name="Munsamy K."/>
            <person name="Piso A."/>
            <person name="Price J.L."/>
            <person name="Sonnekus B."/>
            <person name="Thomas C."/>
            <person name="van der Nest A."/>
            <person name="van Dijk A."/>
            <person name="van Heerden A."/>
            <person name="van Vuuren N."/>
            <person name="Yilmaz N."/>
            <person name="Duong T.A."/>
            <person name="van der Merwe N.A."/>
            <person name="Wingfield M.J."/>
            <person name="Wingfield B.D."/>
        </authorList>
    </citation>
    <scope>NUCLEOTIDE SEQUENCE [LARGE SCALE GENOMIC DNA]</scope>
    <source>
        <strain evidence="8 9">CMW 18300</strain>
    </source>
</reference>
<comment type="caution">
    <text evidence="8">The sequence shown here is derived from an EMBL/GenBank/DDBJ whole genome shotgun (WGS) entry which is preliminary data.</text>
</comment>
<protein>
    <recommendedName>
        <fullName evidence="7">FAD-binding PCMH-type domain-containing protein</fullName>
    </recommendedName>
</protein>